<keyword evidence="4" id="KW-0997">Cell inner membrane</keyword>
<dbReference type="RefSeq" id="WP_166397436.1">
    <property type="nucleotide sequence ID" value="NZ_CP045121.1"/>
</dbReference>
<dbReference type="GO" id="GO:0005886">
    <property type="term" value="C:plasma membrane"/>
    <property type="evidence" value="ECO:0007669"/>
    <property type="project" value="UniProtKB-SubCell"/>
</dbReference>
<evidence type="ECO:0000313" key="10">
    <source>
        <dbReference type="EMBL" id="QIN79766.1"/>
    </source>
</evidence>
<keyword evidence="6 8" id="KW-1133">Transmembrane helix</keyword>
<dbReference type="KEGG" id="rmar:GBA65_15870"/>
<feature type="domain" description="ABC transmembrane type-1" evidence="9">
    <location>
        <begin position="67"/>
        <end position="277"/>
    </location>
</feature>
<dbReference type="SUPFAM" id="SSF161098">
    <property type="entry name" value="MetI-like"/>
    <property type="match status" value="1"/>
</dbReference>
<gene>
    <name evidence="10" type="ORF">GBA65_15870</name>
</gene>
<dbReference type="CDD" id="cd06261">
    <property type="entry name" value="TM_PBP2"/>
    <property type="match status" value="1"/>
</dbReference>
<dbReference type="Gene3D" id="1.10.3720.10">
    <property type="entry name" value="MetI-like"/>
    <property type="match status" value="1"/>
</dbReference>
<evidence type="ECO:0000256" key="3">
    <source>
        <dbReference type="ARBA" id="ARBA00022475"/>
    </source>
</evidence>
<comment type="similarity">
    <text evidence="8">Belongs to the binding-protein-dependent transport system permease family.</text>
</comment>
<accession>A0A6G8PZY4</accession>
<comment type="subcellular location">
    <subcellularLocation>
        <location evidence="1">Cell inner membrane</location>
        <topology evidence="1">Multi-pass membrane protein</topology>
    </subcellularLocation>
    <subcellularLocation>
        <location evidence="8">Cell membrane</location>
        <topology evidence="8">Multi-pass membrane protein</topology>
    </subcellularLocation>
</comment>
<dbReference type="PROSITE" id="PS50928">
    <property type="entry name" value="ABC_TM1"/>
    <property type="match status" value="1"/>
</dbReference>
<dbReference type="Pfam" id="PF00528">
    <property type="entry name" value="BPD_transp_1"/>
    <property type="match status" value="1"/>
</dbReference>
<evidence type="ECO:0000256" key="5">
    <source>
        <dbReference type="ARBA" id="ARBA00022692"/>
    </source>
</evidence>
<dbReference type="InterPro" id="IPR035906">
    <property type="entry name" value="MetI-like_sf"/>
</dbReference>
<name>A0A6G8PZY4_9ACTN</name>
<dbReference type="InterPro" id="IPR000515">
    <property type="entry name" value="MetI-like"/>
</dbReference>
<dbReference type="PANTHER" id="PTHR43357:SF4">
    <property type="entry name" value="INNER MEMBRANE ABC TRANSPORTER PERMEASE PROTEIN YDCV"/>
    <property type="match status" value="1"/>
</dbReference>
<dbReference type="Proteomes" id="UP000502706">
    <property type="component" value="Chromosome"/>
</dbReference>
<reference evidence="10 11" key="1">
    <citation type="submission" date="2019-10" db="EMBL/GenBank/DDBJ databases">
        <title>Rubrobacter sp nov SCSIO 52915 isolated from a deep-sea sediment in the South China Sea.</title>
        <authorList>
            <person name="Chen R.W."/>
        </authorList>
    </citation>
    <scope>NUCLEOTIDE SEQUENCE [LARGE SCALE GENOMIC DNA]</scope>
    <source>
        <strain evidence="10 11">SCSIO 52915</strain>
    </source>
</reference>
<proteinExistence type="inferred from homology"/>
<keyword evidence="5 8" id="KW-0812">Transmembrane</keyword>
<evidence type="ECO:0000256" key="2">
    <source>
        <dbReference type="ARBA" id="ARBA00022448"/>
    </source>
</evidence>
<feature type="transmembrane region" description="Helical" evidence="8">
    <location>
        <begin position="258"/>
        <end position="278"/>
    </location>
</feature>
<evidence type="ECO:0000256" key="1">
    <source>
        <dbReference type="ARBA" id="ARBA00004429"/>
    </source>
</evidence>
<evidence type="ECO:0000256" key="7">
    <source>
        <dbReference type="ARBA" id="ARBA00023136"/>
    </source>
</evidence>
<organism evidence="10 11">
    <name type="scientific">Rubrobacter marinus</name>
    <dbReference type="NCBI Taxonomy" id="2653852"/>
    <lineage>
        <taxon>Bacteria</taxon>
        <taxon>Bacillati</taxon>
        <taxon>Actinomycetota</taxon>
        <taxon>Rubrobacteria</taxon>
        <taxon>Rubrobacterales</taxon>
        <taxon>Rubrobacteraceae</taxon>
        <taxon>Rubrobacter</taxon>
    </lineage>
</organism>
<evidence type="ECO:0000259" key="9">
    <source>
        <dbReference type="PROSITE" id="PS50928"/>
    </source>
</evidence>
<keyword evidence="11" id="KW-1185">Reference proteome</keyword>
<keyword evidence="3" id="KW-1003">Cell membrane</keyword>
<keyword evidence="7 8" id="KW-0472">Membrane</keyword>
<dbReference type="EMBL" id="CP045121">
    <property type="protein sequence ID" value="QIN79766.1"/>
    <property type="molecule type" value="Genomic_DNA"/>
</dbReference>
<evidence type="ECO:0000256" key="8">
    <source>
        <dbReference type="RuleBase" id="RU363032"/>
    </source>
</evidence>
<evidence type="ECO:0000313" key="11">
    <source>
        <dbReference type="Proteomes" id="UP000502706"/>
    </source>
</evidence>
<feature type="transmembrane region" description="Helical" evidence="8">
    <location>
        <begin position="198"/>
        <end position="226"/>
    </location>
</feature>
<feature type="transmembrane region" description="Helical" evidence="8">
    <location>
        <begin position="153"/>
        <end position="177"/>
    </location>
</feature>
<feature type="transmembrane region" description="Helical" evidence="8">
    <location>
        <begin position="113"/>
        <end position="133"/>
    </location>
</feature>
<evidence type="ECO:0000256" key="6">
    <source>
        <dbReference type="ARBA" id="ARBA00022989"/>
    </source>
</evidence>
<keyword evidence="2 8" id="KW-0813">Transport</keyword>
<feature type="transmembrane region" description="Helical" evidence="8">
    <location>
        <begin position="69"/>
        <end position="92"/>
    </location>
</feature>
<dbReference type="AlphaFoldDB" id="A0A6G8PZY4"/>
<protein>
    <submittedName>
        <fullName evidence="10">ABC transporter permease subunit</fullName>
    </submittedName>
</protein>
<sequence length="291" mass="31056">MVGGVFSRFKIPLLLAPALLVLGGLFAGGLYAALVQSLGYFPAIGMTEVSLDAYREVLGSRRFLDSLLLTFYVAGVSTVLATVLAVLAALALRRSPSRISSVIFQVPITVPHLVAAVGIALVVSQTGLGARLAASLGLIGEPAEFPALLYDRYSVGIILTYVWKEMPFVALVVLAGLRGVAGELEEVARTLGASAWQRFWYVVFPVISPGIVAASLIVFAFTFGAFEVPFLLGRSYPTILPVMAYDEYRSVELTDRPAAMAINVLITLVTALTAALYLRLSRRIGGRRGSS</sequence>
<evidence type="ECO:0000256" key="4">
    <source>
        <dbReference type="ARBA" id="ARBA00022519"/>
    </source>
</evidence>
<dbReference type="GO" id="GO:0055085">
    <property type="term" value="P:transmembrane transport"/>
    <property type="evidence" value="ECO:0007669"/>
    <property type="project" value="InterPro"/>
</dbReference>
<dbReference type="PANTHER" id="PTHR43357">
    <property type="entry name" value="INNER MEMBRANE ABC TRANSPORTER PERMEASE PROTEIN YDCV"/>
    <property type="match status" value="1"/>
</dbReference>